<accession>A0ABT5MIB8</accession>
<comment type="caution">
    <text evidence="3">The sequence shown here is derived from an EMBL/GenBank/DDBJ whole genome shotgun (WGS) entry which is preliminary data.</text>
</comment>
<name>A0ABT5MIB8_9BURK</name>
<dbReference type="PIRSF" id="PIRSF017082">
    <property type="entry name" value="YflP"/>
    <property type="match status" value="1"/>
</dbReference>
<dbReference type="Gene3D" id="3.40.190.10">
    <property type="entry name" value="Periplasmic binding protein-like II"/>
    <property type="match status" value="1"/>
</dbReference>
<protein>
    <submittedName>
        <fullName evidence="3">Tripartite tricarboxylate transporter substrate binding protein</fullName>
    </submittedName>
</protein>
<evidence type="ECO:0000256" key="1">
    <source>
        <dbReference type="ARBA" id="ARBA00006987"/>
    </source>
</evidence>
<feature type="signal peptide" evidence="2">
    <location>
        <begin position="1"/>
        <end position="23"/>
    </location>
</feature>
<keyword evidence="4" id="KW-1185">Reference proteome</keyword>
<dbReference type="Pfam" id="PF03401">
    <property type="entry name" value="TctC"/>
    <property type="match status" value="1"/>
</dbReference>
<evidence type="ECO:0000256" key="2">
    <source>
        <dbReference type="SAM" id="SignalP"/>
    </source>
</evidence>
<dbReference type="PANTHER" id="PTHR42928">
    <property type="entry name" value="TRICARBOXYLATE-BINDING PROTEIN"/>
    <property type="match status" value="1"/>
</dbReference>
<evidence type="ECO:0000313" key="3">
    <source>
        <dbReference type="EMBL" id="MDD0815624.1"/>
    </source>
</evidence>
<dbReference type="RefSeq" id="WP_273927312.1">
    <property type="nucleotide sequence ID" value="NZ_JAQSIO010000004.1"/>
</dbReference>
<dbReference type="Gene3D" id="3.40.190.150">
    <property type="entry name" value="Bordetella uptake gene, domain 1"/>
    <property type="match status" value="1"/>
</dbReference>
<gene>
    <name evidence="3" type="ORF">PSQ39_13385</name>
</gene>
<dbReference type="EMBL" id="JAQSIO010000004">
    <property type="protein sequence ID" value="MDD0815624.1"/>
    <property type="molecule type" value="Genomic_DNA"/>
</dbReference>
<dbReference type="Proteomes" id="UP001528672">
    <property type="component" value="Unassembled WGS sequence"/>
</dbReference>
<evidence type="ECO:0000313" key="4">
    <source>
        <dbReference type="Proteomes" id="UP001528672"/>
    </source>
</evidence>
<dbReference type="InterPro" id="IPR005064">
    <property type="entry name" value="BUG"/>
</dbReference>
<feature type="chain" id="PRO_5047255816" evidence="2">
    <location>
        <begin position="24"/>
        <end position="329"/>
    </location>
</feature>
<reference evidence="3 4" key="1">
    <citation type="submission" date="2023-02" db="EMBL/GenBank/DDBJ databases">
        <title>Bacterial whole genome sequence for Curvibacter sp. HBC28.</title>
        <authorList>
            <person name="Le V."/>
            <person name="Ko S.-R."/>
            <person name="Ahn C.-Y."/>
            <person name="Oh H.-M."/>
        </authorList>
    </citation>
    <scope>NUCLEOTIDE SEQUENCE [LARGE SCALE GENOMIC DNA]</scope>
    <source>
        <strain evidence="3 4">HBC28</strain>
    </source>
</reference>
<dbReference type="CDD" id="cd13578">
    <property type="entry name" value="PBP2_Bug27"/>
    <property type="match status" value="1"/>
</dbReference>
<sequence length="329" mass="34347">MSPALRRRPVLGALGGLLSSAWAAGPVRAQNAFPQRPITLMVPFAAGGVADLTARTVGQAMGALLKQPVVIDNRPGAGGIVATGLVVQAVPDGHTLLLMSNASAVSVHLFKKLPFDVTRQLTPISTLGFFDLALAVPAGSRFKSLADLLAYARAQPGRLTLGTIAPGSTQHLAAEWFKSRAGIEATVVPYKGSPALLQALRAGEVDVGFEILSPLLPQVQAQALRLLAVTGPQRFGPLPEVPTVKEQGLPDYEVDSWNALAAPAGTPASTLERLNWAAREALAQPAVQSALLKLGVKPQAGTPAELGQLLNSEIKHWGEVVRRAGIAPE</sequence>
<keyword evidence="2" id="KW-0732">Signal</keyword>
<dbReference type="PANTHER" id="PTHR42928:SF5">
    <property type="entry name" value="BLR1237 PROTEIN"/>
    <property type="match status" value="1"/>
</dbReference>
<dbReference type="SUPFAM" id="SSF53850">
    <property type="entry name" value="Periplasmic binding protein-like II"/>
    <property type="match status" value="1"/>
</dbReference>
<comment type="similarity">
    <text evidence="1">Belongs to the UPF0065 (bug) family.</text>
</comment>
<proteinExistence type="inferred from homology"/>
<organism evidence="3 4">
    <name type="scientific">Curvibacter microcysteis</name>
    <dbReference type="NCBI Taxonomy" id="3026419"/>
    <lineage>
        <taxon>Bacteria</taxon>
        <taxon>Pseudomonadati</taxon>
        <taxon>Pseudomonadota</taxon>
        <taxon>Betaproteobacteria</taxon>
        <taxon>Burkholderiales</taxon>
        <taxon>Comamonadaceae</taxon>
        <taxon>Curvibacter</taxon>
    </lineage>
</organism>
<dbReference type="InterPro" id="IPR042100">
    <property type="entry name" value="Bug_dom1"/>
</dbReference>